<name>A0A117M2L3_9BACT</name>
<sequence length="305" mass="34337">MKLIKALFLILLIVAALLVINSIFSVTMARIYFGRIERDGRYLKVEQEEVFFKVIGDGDPVLMIHGFAGSHFDFLELAKLLSSNRRVYLLDLPGFGLSSASNKGDYSRKGYAELVVDLMSLLNIEKADLIGHSFGGEVSLNIAYYFPERVNRLVLIDSSIDGDRDILPGFFARSKIMTRIAMRFYFQTFPVQRLLYTKGLGDKSLFSSETFGRYFSLVDHMYSSFIYEFINSDNTASISDKLGEIECSTLILWGEKDIILPVAEHGEPLARKIPNSILKVVEGSGHAPFLESPDRIAKEIIGFLE</sequence>
<dbReference type="InterPro" id="IPR050266">
    <property type="entry name" value="AB_hydrolase_sf"/>
</dbReference>
<feature type="domain" description="AB hydrolase-1" evidence="2">
    <location>
        <begin position="60"/>
        <end position="293"/>
    </location>
</feature>
<organism evidence="3 4">
    <name type="scientific">Mesotoga prima</name>
    <dbReference type="NCBI Taxonomy" id="1184387"/>
    <lineage>
        <taxon>Bacteria</taxon>
        <taxon>Thermotogati</taxon>
        <taxon>Thermotogota</taxon>
        <taxon>Thermotogae</taxon>
        <taxon>Kosmotogales</taxon>
        <taxon>Kosmotogaceae</taxon>
        <taxon>Mesotoga</taxon>
    </lineage>
</organism>
<evidence type="ECO:0000313" key="3">
    <source>
        <dbReference type="EMBL" id="KUK80905.1"/>
    </source>
</evidence>
<evidence type="ECO:0000256" key="1">
    <source>
        <dbReference type="ARBA" id="ARBA00022801"/>
    </source>
</evidence>
<dbReference type="Proteomes" id="UP000054092">
    <property type="component" value="Unassembled WGS sequence"/>
</dbReference>
<dbReference type="InterPro" id="IPR000073">
    <property type="entry name" value="AB_hydrolase_1"/>
</dbReference>
<dbReference type="Gene3D" id="3.40.50.1820">
    <property type="entry name" value="alpha/beta hydrolase"/>
    <property type="match status" value="1"/>
</dbReference>
<dbReference type="Pfam" id="PF00561">
    <property type="entry name" value="Abhydrolase_1"/>
    <property type="match status" value="1"/>
</dbReference>
<comment type="caution">
    <text evidence="3">The sequence shown here is derived from an EMBL/GenBank/DDBJ whole genome shotgun (WGS) entry which is preliminary data.</text>
</comment>
<proteinExistence type="predicted"/>
<dbReference type="PANTHER" id="PTHR43798:SF31">
    <property type="entry name" value="AB HYDROLASE SUPERFAMILY PROTEIN YCLE"/>
    <property type="match status" value="1"/>
</dbReference>
<dbReference type="PRINTS" id="PR00111">
    <property type="entry name" value="ABHYDROLASE"/>
</dbReference>
<reference evidence="4" key="1">
    <citation type="journal article" date="2015" name="MBio">
        <title>Genome-Resolved Metagenomic Analysis Reveals Roles for Candidate Phyla and Other Microbial Community Members in Biogeochemical Transformations in Oil Reservoirs.</title>
        <authorList>
            <person name="Hu P."/>
            <person name="Tom L."/>
            <person name="Singh A."/>
            <person name="Thomas B.C."/>
            <person name="Baker B.J."/>
            <person name="Piceno Y.M."/>
            <person name="Andersen G.L."/>
            <person name="Banfield J.F."/>
        </authorList>
    </citation>
    <scope>NUCLEOTIDE SEQUENCE [LARGE SCALE GENOMIC DNA]</scope>
</reference>
<dbReference type="EMBL" id="LGGP01000098">
    <property type="protein sequence ID" value="KUK80905.1"/>
    <property type="molecule type" value="Genomic_DNA"/>
</dbReference>
<evidence type="ECO:0000259" key="2">
    <source>
        <dbReference type="Pfam" id="PF00561"/>
    </source>
</evidence>
<dbReference type="GO" id="GO:0016020">
    <property type="term" value="C:membrane"/>
    <property type="evidence" value="ECO:0007669"/>
    <property type="project" value="TreeGrafter"/>
</dbReference>
<dbReference type="AlphaFoldDB" id="A0A117M2L3"/>
<dbReference type="GO" id="GO:0016787">
    <property type="term" value="F:hydrolase activity"/>
    <property type="evidence" value="ECO:0007669"/>
    <property type="project" value="UniProtKB-KW"/>
</dbReference>
<dbReference type="PATRIC" id="fig|1184387.3.peg.1086"/>
<dbReference type="InterPro" id="IPR000639">
    <property type="entry name" value="Epox_hydrolase-like"/>
</dbReference>
<dbReference type="SUPFAM" id="SSF53474">
    <property type="entry name" value="alpha/beta-Hydrolases"/>
    <property type="match status" value="1"/>
</dbReference>
<dbReference type="PRINTS" id="PR00412">
    <property type="entry name" value="EPOXHYDRLASE"/>
</dbReference>
<keyword evidence="1 3" id="KW-0378">Hydrolase</keyword>
<dbReference type="InterPro" id="IPR029058">
    <property type="entry name" value="AB_hydrolase_fold"/>
</dbReference>
<accession>A0A117M2L3</accession>
<gene>
    <name evidence="3" type="ORF">XD94_0704</name>
</gene>
<protein>
    <submittedName>
        <fullName evidence="3">Alpha/beta hydrolase fold protein</fullName>
    </submittedName>
</protein>
<dbReference type="PANTHER" id="PTHR43798">
    <property type="entry name" value="MONOACYLGLYCEROL LIPASE"/>
    <property type="match status" value="1"/>
</dbReference>
<evidence type="ECO:0000313" key="4">
    <source>
        <dbReference type="Proteomes" id="UP000054092"/>
    </source>
</evidence>